<name>A0ABQ5DQD0_9ASTR</name>
<keyword evidence="3" id="KW-1185">Reference proteome</keyword>
<reference evidence="2" key="1">
    <citation type="journal article" date="2022" name="Int. J. Mol. Sci.">
        <title>Draft Genome of Tanacetum Coccineum: Genomic Comparison of Closely Related Tanacetum-Family Plants.</title>
        <authorList>
            <person name="Yamashiro T."/>
            <person name="Shiraishi A."/>
            <person name="Nakayama K."/>
            <person name="Satake H."/>
        </authorList>
    </citation>
    <scope>NUCLEOTIDE SEQUENCE</scope>
</reference>
<proteinExistence type="predicted"/>
<comment type="caution">
    <text evidence="2">The sequence shown here is derived from an EMBL/GenBank/DDBJ whole genome shotgun (WGS) entry which is preliminary data.</text>
</comment>
<reference evidence="2" key="2">
    <citation type="submission" date="2022-01" db="EMBL/GenBank/DDBJ databases">
        <authorList>
            <person name="Yamashiro T."/>
            <person name="Shiraishi A."/>
            <person name="Satake H."/>
            <person name="Nakayama K."/>
        </authorList>
    </citation>
    <scope>NUCLEOTIDE SEQUENCE</scope>
</reference>
<evidence type="ECO:0000313" key="3">
    <source>
        <dbReference type="Proteomes" id="UP001151760"/>
    </source>
</evidence>
<sequence length="270" mass="29454">MTAMVAMSRRRWWRCDGSNGFAVLWGEDDGVTDKMIGLVLLELGYCVAGSLMVKVIRILAGYHEFMFAAMAGVGIVGIGVLRCWIIEGESYLYLGGASRVRGGSVMVNIAGKKDSVALLSTDVTSDCGPSLVNLAGLIDLQPCGLVQFFPLECMCKNVFAFLKNSNVIELACTFDLCFFDATASFVAIVHVGNNMRFSLLSLLRSNAQIVLIYEKSLHSLYSMSSHTDLGIVKHYVSVNYTPSTEVLDIGPIKPEVLPVRHSLFIDKNCS</sequence>
<dbReference type="EMBL" id="BQNB010015487">
    <property type="protein sequence ID" value="GJT40592.1"/>
    <property type="molecule type" value="Genomic_DNA"/>
</dbReference>
<evidence type="ECO:0000313" key="2">
    <source>
        <dbReference type="EMBL" id="GJT40592.1"/>
    </source>
</evidence>
<protein>
    <submittedName>
        <fullName evidence="2">Uncharacterized protein</fullName>
    </submittedName>
</protein>
<feature type="transmembrane region" description="Helical" evidence="1">
    <location>
        <begin position="65"/>
        <end position="85"/>
    </location>
</feature>
<accession>A0ABQ5DQD0</accession>
<dbReference type="Proteomes" id="UP001151760">
    <property type="component" value="Unassembled WGS sequence"/>
</dbReference>
<keyword evidence="1" id="KW-0472">Membrane</keyword>
<keyword evidence="1" id="KW-0812">Transmembrane</keyword>
<gene>
    <name evidence="2" type="ORF">Tco_0940457</name>
</gene>
<evidence type="ECO:0000256" key="1">
    <source>
        <dbReference type="SAM" id="Phobius"/>
    </source>
</evidence>
<organism evidence="2 3">
    <name type="scientific">Tanacetum coccineum</name>
    <dbReference type="NCBI Taxonomy" id="301880"/>
    <lineage>
        <taxon>Eukaryota</taxon>
        <taxon>Viridiplantae</taxon>
        <taxon>Streptophyta</taxon>
        <taxon>Embryophyta</taxon>
        <taxon>Tracheophyta</taxon>
        <taxon>Spermatophyta</taxon>
        <taxon>Magnoliopsida</taxon>
        <taxon>eudicotyledons</taxon>
        <taxon>Gunneridae</taxon>
        <taxon>Pentapetalae</taxon>
        <taxon>asterids</taxon>
        <taxon>campanulids</taxon>
        <taxon>Asterales</taxon>
        <taxon>Asteraceae</taxon>
        <taxon>Asteroideae</taxon>
        <taxon>Anthemideae</taxon>
        <taxon>Anthemidinae</taxon>
        <taxon>Tanacetum</taxon>
    </lineage>
</organism>
<feature type="transmembrane region" description="Helical" evidence="1">
    <location>
        <begin position="38"/>
        <end position="59"/>
    </location>
</feature>
<keyword evidence="1" id="KW-1133">Transmembrane helix</keyword>